<reference evidence="6 7" key="1">
    <citation type="submission" date="2019-12" db="EMBL/GenBank/DDBJ databases">
        <title>Paraburkholderia acidiphila 7Q-K02 sp. nov and Paraburkholderia acidisoli DHF22 sp. nov., two strains isolated from forest soil.</title>
        <authorList>
            <person name="Gao Z."/>
            <person name="Qiu L."/>
        </authorList>
    </citation>
    <scope>NUCLEOTIDE SEQUENCE [LARGE SCALE GENOMIC DNA]</scope>
    <source>
        <strain evidence="6 7">DHF22</strain>
    </source>
</reference>
<dbReference type="GO" id="GO:0043565">
    <property type="term" value="F:sequence-specific DNA binding"/>
    <property type="evidence" value="ECO:0007669"/>
    <property type="project" value="TreeGrafter"/>
</dbReference>
<dbReference type="Gene3D" id="3.40.190.290">
    <property type="match status" value="1"/>
</dbReference>
<sequence>MDRLDAMHVLIAVVDAGSLSAAARRLGMPLATVSRKVNDLESHLKTRLLTRSTRQLTLTEAGESYVAACRRILDEVGEAERAATGEYRAPRGELAITAPVVFGRLHVLPVVAEFLAQFPEIGVRLMLADSVVNLLEDHVDAAVRIGELPDSALVATRVGTMRRVVCASPAYLAQHGTPAHPDDLAAHACIASNGFSSARAWTFRVGKETISPPLRSRLLLNTPEAAIDAALLGIGLTRVLSYQVAAAVREGKLALVLEDFEPPAWPVSLVHAGQAPLPLKLRAFLDFAAPRLRARLEAVRLGKGGV</sequence>
<dbReference type="InterPro" id="IPR036388">
    <property type="entry name" value="WH-like_DNA-bd_sf"/>
</dbReference>
<evidence type="ECO:0000256" key="4">
    <source>
        <dbReference type="ARBA" id="ARBA00023163"/>
    </source>
</evidence>
<feature type="domain" description="HTH lysR-type" evidence="5">
    <location>
        <begin position="1"/>
        <end position="59"/>
    </location>
</feature>
<evidence type="ECO:0000256" key="3">
    <source>
        <dbReference type="ARBA" id="ARBA00023125"/>
    </source>
</evidence>
<dbReference type="PANTHER" id="PTHR30537">
    <property type="entry name" value="HTH-TYPE TRANSCRIPTIONAL REGULATOR"/>
    <property type="match status" value="1"/>
</dbReference>
<dbReference type="Proteomes" id="UP000433577">
    <property type="component" value="Chromosome 4"/>
</dbReference>
<dbReference type="InterPro" id="IPR000847">
    <property type="entry name" value="LysR_HTH_N"/>
</dbReference>
<evidence type="ECO:0000256" key="1">
    <source>
        <dbReference type="ARBA" id="ARBA00009437"/>
    </source>
</evidence>
<dbReference type="PROSITE" id="PS50931">
    <property type="entry name" value="HTH_LYSR"/>
    <property type="match status" value="1"/>
</dbReference>
<dbReference type="RefSeq" id="WP_158956864.1">
    <property type="nucleotide sequence ID" value="NZ_CP046916.1"/>
</dbReference>
<dbReference type="InterPro" id="IPR005119">
    <property type="entry name" value="LysR_subst-bd"/>
</dbReference>
<dbReference type="CDD" id="cd08471">
    <property type="entry name" value="PBP2_CrgA_like_2"/>
    <property type="match status" value="1"/>
</dbReference>
<dbReference type="KEGG" id="pacs:FAZ98_29270"/>
<dbReference type="SUPFAM" id="SSF53850">
    <property type="entry name" value="Periplasmic binding protein-like II"/>
    <property type="match status" value="1"/>
</dbReference>
<dbReference type="GO" id="GO:0003700">
    <property type="term" value="F:DNA-binding transcription factor activity"/>
    <property type="evidence" value="ECO:0007669"/>
    <property type="project" value="InterPro"/>
</dbReference>
<keyword evidence="4" id="KW-0804">Transcription</keyword>
<dbReference type="Pfam" id="PF03466">
    <property type="entry name" value="LysR_substrate"/>
    <property type="match status" value="1"/>
</dbReference>
<dbReference type="PANTHER" id="PTHR30537:SF5">
    <property type="entry name" value="HTH-TYPE TRANSCRIPTIONAL ACTIVATOR TTDR-RELATED"/>
    <property type="match status" value="1"/>
</dbReference>
<protein>
    <submittedName>
        <fullName evidence="6">LysR family transcriptional regulator</fullName>
    </submittedName>
</protein>
<evidence type="ECO:0000313" key="7">
    <source>
        <dbReference type="Proteomes" id="UP000433577"/>
    </source>
</evidence>
<proteinExistence type="inferred from homology"/>
<keyword evidence="2" id="KW-0805">Transcription regulation</keyword>
<dbReference type="Gene3D" id="1.10.10.10">
    <property type="entry name" value="Winged helix-like DNA-binding domain superfamily/Winged helix DNA-binding domain"/>
    <property type="match status" value="1"/>
</dbReference>
<organism evidence="6 7">
    <name type="scientific">Paraburkholderia acidisoli</name>
    <dbReference type="NCBI Taxonomy" id="2571748"/>
    <lineage>
        <taxon>Bacteria</taxon>
        <taxon>Pseudomonadati</taxon>
        <taxon>Pseudomonadota</taxon>
        <taxon>Betaproteobacteria</taxon>
        <taxon>Burkholderiales</taxon>
        <taxon>Burkholderiaceae</taxon>
        <taxon>Paraburkholderia</taxon>
    </lineage>
</organism>
<dbReference type="Pfam" id="PF00126">
    <property type="entry name" value="HTH_1"/>
    <property type="match status" value="1"/>
</dbReference>
<evidence type="ECO:0000259" key="5">
    <source>
        <dbReference type="PROSITE" id="PS50931"/>
    </source>
</evidence>
<dbReference type="InterPro" id="IPR058163">
    <property type="entry name" value="LysR-type_TF_proteobact-type"/>
</dbReference>
<dbReference type="AlphaFoldDB" id="A0A7Z2GQ42"/>
<accession>A0A7Z2GQ42</accession>
<dbReference type="SUPFAM" id="SSF46785">
    <property type="entry name" value="Winged helix' DNA-binding domain"/>
    <property type="match status" value="1"/>
</dbReference>
<keyword evidence="3" id="KW-0238">DNA-binding</keyword>
<dbReference type="GO" id="GO:0006351">
    <property type="term" value="P:DNA-templated transcription"/>
    <property type="evidence" value="ECO:0007669"/>
    <property type="project" value="TreeGrafter"/>
</dbReference>
<keyword evidence="7" id="KW-1185">Reference proteome</keyword>
<comment type="similarity">
    <text evidence="1">Belongs to the LysR transcriptional regulatory family.</text>
</comment>
<dbReference type="FunFam" id="1.10.10.10:FF:000001">
    <property type="entry name" value="LysR family transcriptional regulator"/>
    <property type="match status" value="1"/>
</dbReference>
<dbReference type="InterPro" id="IPR036390">
    <property type="entry name" value="WH_DNA-bd_sf"/>
</dbReference>
<dbReference type="OrthoDB" id="9786526at2"/>
<evidence type="ECO:0000313" key="6">
    <source>
        <dbReference type="EMBL" id="QGZ65923.1"/>
    </source>
</evidence>
<dbReference type="EMBL" id="CP046916">
    <property type="protein sequence ID" value="QGZ65923.1"/>
    <property type="molecule type" value="Genomic_DNA"/>
</dbReference>
<evidence type="ECO:0000256" key="2">
    <source>
        <dbReference type="ARBA" id="ARBA00023015"/>
    </source>
</evidence>
<gene>
    <name evidence="6" type="ORF">FAZ98_29270</name>
</gene>
<name>A0A7Z2GQ42_9BURK</name>